<comment type="caution">
    <text evidence="1">The sequence shown here is derived from an EMBL/GenBank/DDBJ whole genome shotgun (WGS) entry which is preliminary data.</text>
</comment>
<gene>
    <name evidence="1" type="ORF">MUCCIDRAFT_107423</name>
</gene>
<dbReference type="AlphaFoldDB" id="A0A162TSN0"/>
<protein>
    <submittedName>
        <fullName evidence="1">Uncharacterized protein</fullName>
    </submittedName>
</protein>
<name>A0A162TSN0_MUCCL</name>
<dbReference type="STRING" id="747725.A0A162TSN0"/>
<sequence length="174" mass="19884">MAESDDLETEEEAYIKDTKRIIKQLESIIFKRNQNLEICLWRTFDSTIDILFIFTPKLSSEAKDAMKDHVTTIINATTLLSSVIKVLLSKFQRNETTVVETLVALAIIQSLYQLVKSLLFVFLVNEKQHGSSRRRQSAKLITPPLTPDSVSSFQQQQQQSVGMWACYHVTKTNS</sequence>
<organism evidence="1 2">
    <name type="scientific">Mucor lusitanicus CBS 277.49</name>
    <dbReference type="NCBI Taxonomy" id="747725"/>
    <lineage>
        <taxon>Eukaryota</taxon>
        <taxon>Fungi</taxon>
        <taxon>Fungi incertae sedis</taxon>
        <taxon>Mucoromycota</taxon>
        <taxon>Mucoromycotina</taxon>
        <taxon>Mucoromycetes</taxon>
        <taxon>Mucorales</taxon>
        <taxon>Mucorineae</taxon>
        <taxon>Mucoraceae</taxon>
        <taxon>Mucor</taxon>
    </lineage>
</organism>
<proteinExistence type="predicted"/>
<dbReference type="VEuPathDB" id="FungiDB:MUCCIDRAFT_107423"/>
<evidence type="ECO:0000313" key="2">
    <source>
        <dbReference type="Proteomes" id="UP000077051"/>
    </source>
</evidence>
<accession>A0A162TSN0</accession>
<dbReference type="Proteomes" id="UP000077051">
    <property type="component" value="Unassembled WGS sequence"/>
</dbReference>
<keyword evidence="2" id="KW-1185">Reference proteome</keyword>
<reference evidence="1 2" key="1">
    <citation type="submission" date="2015-06" db="EMBL/GenBank/DDBJ databases">
        <title>Expansion of signal transduction pathways in fungi by whole-genome duplication.</title>
        <authorList>
            <consortium name="DOE Joint Genome Institute"/>
            <person name="Corrochano L.M."/>
            <person name="Kuo A."/>
            <person name="Marcet-Houben M."/>
            <person name="Polaino S."/>
            <person name="Salamov A."/>
            <person name="Villalobos J.M."/>
            <person name="Alvarez M.I."/>
            <person name="Avalos J."/>
            <person name="Benito E.P."/>
            <person name="Benoit I."/>
            <person name="Burger G."/>
            <person name="Camino L.P."/>
            <person name="Canovas D."/>
            <person name="Cerda-Olmedo E."/>
            <person name="Cheng J.-F."/>
            <person name="Dominguez A."/>
            <person name="Elias M."/>
            <person name="Eslava A.P."/>
            <person name="Glaser F."/>
            <person name="Grimwood J."/>
            <person name="Gutierrez G."/>
            <person name="Heitman J."/>
            <person name="Henrissat B."/>
            <person name="Iturriaga E.A."/>
            <person name="Lang B.F."/>
            <person name="Lavin J.L."/>
            <person name="Lee S."/>
            <person name="Li W."/>
            <person name="Lindquist E."/>
            <person name="Lopez-Garcia S."/>
            <person name="Luque E.M."/>
            <person name="Marcos A.T."/>
            <person name="Martin J."/>
            <person name="Mccluskey K."/>
            <person name="Medina H.R."/>
            <person name="Miralles-Duran A."/>
            <person name="Miyazaki A."/>
            <person name="Munoz-Torres E."/>
            <person name="Oguiza J.A."/>
            <person name="Ohm R."/>
            <person name="Olmedo M."/>
            <person name="Orejas M."/>
            <person name="Ortiz-Castellanos L."/>
            <person name="Pisabarro A.G."/>
            <person name="Rodriguez-Romero J."/>
            <person name="Ruiz-Herrera J."/>
            <person name="Ruiz-Vazquez R."/>
            <person name="Sanz C."/>
            <person name="Schackwitz W."/>
            <person name="Schmutz J."/>
            <person name="Shahriari M."/>
            <person name="Shelest E."/>
            <person name="Silva-Franco F."/>
            <person name="Soanes D."/>
            <person name="Syed K."/>
            <person name="Tagua V.G."/>
            <person name="Talbot N.J."/>
            <person name="Thon M."/>
            <person name="De Vries R.P."/>
            <person name="Wiebenga A."/>
            <person name="Yadav J.S."/>
            <person name="Braun E.L."/>
            <person name="Baker S."/>
            <person name="Garre V."/>
            <person name="Horwitz B."/>
            <person name="Torres-Martinez S."/>
            <person name="Idnurm A."/>
            <person name="Herrera-Estrella A."/>
            <person name="Gabaldon T."/>
            <person name="Grigoriev I.V."/>
        </authorList>
    </citation>
    <scope>NUCLEOTIDE SEQUENCE [LARGE SCALE GENOMIC DNA]</scope>
    <source>
        <strain evidence="1 2">CBS 277.49</strain>
    </source>
</reference>
<evidence type="ECO:0000313" key="1">
    <source>
        <dbReference type="EMBL" id="OAD06832.1"/>
    </source>
</evidence>
<dbReference type="EMBL" id="AMYB01000002">
    <property type="protein sequence ID" value="OAD06832.1"/>
    <property type="molecule type" value="Genomic_DNA"/>
</dbReference>
<dbReference type="OrthoDB" id="10338847at2759"/>